<evidence type="ECO:0000313" key="11">
    <source>
        <dbReference type="EMBL" id="KOS14148.1"/>
    </source>
</evidence>
<dbReference type="EC" id="3.4.-.-" evidence="9"/>
<keyword evidence="5" id="KW-0732">Signal</keyword>
<dbReference type="VEuPathDB" id="FungiDB:Malapachy_3889"/>
<dbReference type="GO" id="GO:0004177">
    <property type="term" value="F:aminopeptidase activity"/>
    <property type="evidence" value="ECO:0007669"/>
    <property type="project" value="UniProtKB-KW"/>
</dbReference>
<comment type="cofactor">
    <cofactor evidence="1">
        <name>Zn(2+)</name>
        <dbReference type="ChEBI" id="CHEBI:29105"/>
    </cofactor>
</comment>
<sequence length="346" mass="39261">MHPWHWRTLEFEDGSRWRVPELYKDWLRFRDTRFIDVTEERRPAMSATTLAKKAKSSFPTHLRYQDELHDAFTHANDVGMRSDIQKLTSYYNRHYRSPTGRASQKWLQEQVEGLASKLPAKTTVTEFEHAWPQNSILLHIQGTNTTLTKERGVTILGAHQDSTNLFGWLPAPGADDDGSGTVTLLETLRALGKAGWAPQSDVEFHWYSAEEGGLIGSQAVVQSYVEKEAHVQAMLQMDMTAFLKEGTEERIGVVTDFVSPALTRYVENLIESYIGLPIGESKMKYGASDHASWDRYGFPSAFVMEAYTTRDVYTAPEYSFSHMLQFVRLSMAFAVELSGWASTPAM</sequence>
<dbReference type="EMBL" id="LGAV01000004">
    <property type="protein sequence ID" value="KOS14148.1"/>
    <property type="molecule type" value="Genomic_DNA"/>
</dbReference>
<dbReference type="GO" id="GO:0008235">
    <property type="term" value="F:metalloexopeptidase activity"/>
    <property type="evidence" value="ECO:0007669"/>
    <property type="project" value="InterPro"/>
</dbReference>
<dbReference type="Pfam" id="PF04389">
    <property type="entry name" value="Peptidase_M28"/>
    <property type="match status" value="1"/>
</dbReference>
<comment type="similarity">
    <text evidence="8">Belongs to the peptidase M28 family. M28E subfamily.</text>
</comment>
<dbReference type="Gene3D" id="3.40.630.10">
    <property type="entry name" value="Zn peptidases"/>
    <property type="match status" value="1"/>
</dbReference>
<feature type="domain" description="Peptidase M28" evidence="10">
    <location>
        <begin position="144"/>
        <end position="308"/>
    </location>
</feature>
<evidence type="ECO:0000256" key="6">
    <source>
        <dbReference type="ARBA" id="ARBA00022801"/>
    </source>
</evidence>
<keyword evidence="2 11" id="KW-0031">Aminopeptidase</keyword>
<keyword evidence="7 9" id="KW-0862">Zinc</keyword>
<proteinExistence type="inferred from homology"/>
<protein>
    <recommendedName>
        <fullName evidence="9">Peptide hydrolase</fullName>
        <ecNumber evidence="9">3.4.-.-</ecNumber>
    </recommendedName>
</protein>
<evidence type="ECO:0000256" key="3">
    <source>
        <dbReference type="ARBA" id="ARBA00022670"/>
    </source>
</evidence>
<evidence type="ECO:0000259" key="10">
    <source>
        <dbReference type="Pfam" id="PF04389"/>
    </source>
</evidence>
<dbReference type="PANTHER" id="PTHR12147">
    <property type="entry name" value="METALLOPEPTIDASE M28 FAMILY MEMBER"/>
    <property type="match status" value="1"/>
</dbReference>
<dbReference type="Proteomes" id="UP000037751">
    <property type="component" value="Unassembled WGS sequence"/>
</dbReference>
<dbReference type="PANTHER" id="PTHR12147:SF56">
    <property type="entry name" value="AMINOPEPTIDASE YDR415C-RELATED"/>
    <property type="match status" value="1"/>
</dbReference>
<organism evidence="11 12">
    <name type="scientific">Malassezia pachydermatis</name>
    <dbReference type="NCBI Taxonomy" id="77020"/>
    <lineage>
        <taxon>Eukaryota</taxon>
        <taxon>Fungi</taxon>
        <taxon>Dikarya</taxon>
        <taxon>Basidiomycota</taxon>
        <taxon>Ustilaginomycotina</taxon>
        <taxon>Malasseziomycetes</taxon>
        <taxon>Malasseziales</taxon>
        <taxon>Malasseziaceae</taxon>
        <taxon>Malassezia</taxon>
    </lineage>
</organism>
<dbReference type="AlphaFoldDB" id="A0A0M8MLT3"/>
<evidence type="ECO:0000256" key="4">
    <source>
        <dbReference type="ARBA" id="ARBA00022723"/>
    </source>
</evidence>
<dbReference type="RefSeq" id="XP_017991780.1">
    <property type="nucleotide sequence ID" value="XM_018138348.1"/>
</dbReference>
<dbReference type="GO" id="GO:0006508">
    <property type="term" value="P:proteolysis"/>
    <property type="evidence" value="ECO:0007669"/>
    <property type="project" value="UniProtKB-KW"/>
</dbReference>
<accession>A0A0M8MLT3</accession>
<comment type="caution">
    <text evidence="11">The sequence shown here is derived from an EMBL/GenBank/DDBJ whole genome shotgun (WGS) entry which is preliminary data.</text>
</comment>
<evidence type="ECO:0000256" key="5">
    <source>
        <dbReference type="ARBA" id="ARBA00022729"/>
    </source>
</evidence>
<evidence type="ECO:0000256" key="7">
    <source>
        <dbReference type="ARBA" id="ARBA00022833"/>
    </source>
</evidence>
<dbReference type="InterPro" id="IPR007484">
    <property type="entry name" value="Peptidase_M28"/>
</dbReference>
<evidence type="ECO:0000256" key="2">
    <source>
        <dbReference type="ARBA" id="ARBA00022438"/>
    </source>
</evidence>
<keyword evidence="6 9" id="KW-0378">Hydrolase</keyword>
<gene>
    <name evidence="11" type="ORF">Malapachy_3889</name>
</gene>
<dbReference type="GeneID" id="28730224"/>
<keyword evidence="3 9" id="KW-0645">Protease</keyword>
<keyword evidence="12" id="KW-1185">Reference proteome</keyword>
<dbReference type="InterPro" id="IPR045175">
    <property type="entry name" value="M28_fam"/>
</dbReference>
<evidence type="ECO:0000256" key="8">
    <source>
        <dbReference type="ARBA" id="ARBA00043962"/>
    </source>
</evidence>
<keyword evidence="4 9" id="KW-0479">Metal-binding</keyword>
<evidence type="ECO:0000256" key="1">
    <source>
        <dbReference type="ARBA" id="ARBA00001947"/>
    </source>
</evidence>
<reference evidence="11 12" key="1">
    <citation type="submission" date="2015-07" db="EMBL/GenBank/DDBJ databases">
        <title>Draft Genome Sequence of Malassezia furfur CBS1878 and Malassezia pachydermatis CBS1879.</title>
        <authorList>
            <person name="Triana S."/>
            <person name="Ohm R."/>
            <person name="Gonzalez A."/>
            <person name="DeCock H."/>
            <person name="Restrepo S."/>
            <person name="Celis A."/>
        </authorList>
    </citation>
    <scope>NUCLEOTIDE SEQUENCE [LARGE SCALE GENOMIC DNA]</scope>
    <source>
        <strain evidence="11 12">CBS 1879</strain>
    </source>
</reference>
<evidence type="ECO:0000256" key="9">
    <source>
        <dbReference type="RuleBase" id="RU361240"/>
    </source>
</evidence>
<dbReference type="OrthoDB" id="2214at2759"/>
<dbReference type="SUPFAM" id="SSF53187">
    <property type="entry name" value="Zn-dependent exopeptidases"/>
    <property type="match status" value="1"/>
</dbReference>
<dbReference type="GO" id="GO:0046872">
    <property type="term" value="F:metal ion binding"/>
    <property type="evidence" value="ECO:0007669"/>
    <property type="project" value="UniProtKB-KW"/>
</dbReference>
<dbReference type="STRING" id="77020.A0A0M8MLT3"/>
<evidence type="ECO:0000313" key="12">
    <source>
        <dbReference type="Proteomes" id="UP000037751"/>
    </source>
</evidence>
<name>A0A0M8MLT3_9BASI</name>